<name>A0A1M6H2U2_9FLAO</name>
<dbReference type="Proteomes" id="UP000184335">
    <property type="component" value="Unassembled WGS sequence"/>
</dbReference>
<dbReference type="AlphaFoldDB" id="A0A1M6H2U2"/>
<protein>
    <submittedName>
        <fullName evidence="1">Uncharacterized protein</fullName>
    </submittedName>
</protein>
<dbReference type="STRING" id="1118202.SAMN05443429_1116"/>
<keyword evidence="2" id="KW-1185">Reference proteome</keyword>
<evidence type="ECO:0000313" key="2">
    <source>
        <dbReference type="Proteomes" id="UP000184335"/>
    </source>
</evidence>
<sequence>MSSTLGFNKKLKKRIDKTKEARQGDPLIKRRNNRNNRSLMRLNTYLKLLGENLDYISFLHPFKN</sequence>
<proteinExistence type="predicted"/>
<gene>
    <name evidence="1" type="ORF">SAMN05443429_1116</name>
</gene>
<evidence type="ECO:0000313" key="1">
    <source>
        <dbReference type="EMBL" id="SHJ16531.1"/>
    </source>
</evidence>
<dbReference type="EMBL" id="FQYI01000011">
    <property type="protein sequence ID" value="SHJ16531.1"/>
    <property type="molecule type" value="Genomic_DNA"/>
</dbReference>
<accession>A0A1M6H2U2</accession>
<reference evidence="1 2" key="1">
    <citation type="submission" date="2016-11" db="EMBL/GenBank/DDBJ databases">
        <authorList>
            <person name="Jaros S."/>
            <person name="Januszkiewicz K."/>
            <person name="Wedrychowicz H."/>
        </authorList>
    </citation>
    <scope>NUCLEOTIDE SEQUENCE [LARGE SCALE GENOMIC DNA]</scope>
    <source>
        <strain evidence="1 2">DSM 25479</strain>
    </source>
</reference>
<organism evidence="1 2">
    <name type="scientific">Cruoricaptor ignavus</name>
    <dbReference type="NCBI Taxonomy" id="1118202"/>
    <lineage>
        <taxon>Bacteria</taxon>
        <taxon>Pseudomonadati</taxon>
        <taxon>Bacteroidota</taxon>
        <taxon>Flavobacteriia</taxon>
        <taxon>Flavobacteriales</taxon>
        <taxon>Weeksellaceae</taxon>
        <taxon>Cruoricaptor</taxon>
    </lineage>
</organism>